<evidence type="ECO:0000313" key="3">
    <source>
        <dbReference type="EMBL" id="KAF2310903.1"/>
    </source>
</evidence>
<proteinExistence type="predicted"/>
<dbReference type="Proteomes" id="UP000467840">
    <property type="component" value="Chromosome 14"/>
</dbReference>
<organism evidence="3 4">
    <name type="scientific">Hevea brasiliensis</name>
    <name type="common">Para rubber tree</name>
    <name type="synonym">Siphonia brasiliensis</name>
    <dbReference type="NCBI Taxonomy" id="3981"/>
    <lineage>
        <taxon>Eukaryota</taxon>
        <taxon>Viridiplantae</taxon>
        <taxon>Streptophyta</taxon>
        <taxon>Embryophyta</taxon>
        <taxon>Tracheophyta</taxon>
        <taxon>Spermatophyta</taxon>
        <taxon>Magnoliopsida</taxon>
        <taxon>eudicotyledons</taxon>
        <taxon>Gunneridae</taxon>
        <taxon>Pentapetalae</taxon>
        <taxon>rosids</taxon>
        <taxon>fabids</taxon>
        <taxon>Malpighiales</taxon>
        <taxon>Euphorbiaceae</taxon>
        <taxon>Crotonoideae</taxon>
        <taxon>Micrandreae</taxon>
        <taxon>Hevea</taxon>
    </lineage>
</organism>
<keyword evidence="4" id="KW-1185">Reference proteome</keyword>
<reference evidence="3 4" key="1">
    <citation type="journal article" date="2020" name="Mol. Plant">
        <title>The Chromosome-Based Rubber Tree Genome Provides New Insights into Spurge Genome Evolution and Rubber Biosynthesis.</title>
        <authorList>
            <person name="Liu J."/>
            <person name="Shi C."/>
            <person name="Shi C.C."/>
            <person name="Li W."/>
            <person name="Zhang Q.J."/>
            <person name="Zhang Y."/>
            <person name="Li K."/>
            <person name="Lu H.F."/>
            <person name="Shi C."/>
            <person name="Zhu S.T."/>
            <person name="Xiao Z.Y."/>
            <person name="Nan H."/>
            <person name="Yue Y."/>
            <person name="Zhu X.G."/>
            <person name="Wu Y."/>
            <person name="Hong X.N."/>
            <person name="Fan G.Y."/>
            <person name="Tong Y."/>
            <person name="Zhang D."/>
            <person name="Mao C.L."/>
            <person name="Liu Y.L."/>
            <person name="Hao S.J."/>
            <person name="Liu W.Q."/>
            <person name="Lv M.Q."/>
            <person name="Zhang H.B."/>
            <person name="Liu Y."/>
            <person name="Hu-Tang G.R."/>
            <person name="Wang J.P."/>
            <person name="Wang J.H."/>
            <person name="Sun Y.H."/>
            <person name="Ni S.B."/>
            <person name="Chen W.B."/>
            <person name="Zhang X.C."/>
            <person name="Jiao Y.N."/>
            <person name="Eichler E.E."/>
            <person name="Li G.H."/>
            <person name="Liu X."/>
            <person name="Gao L.Z."/>
        </authorList>
    </citation>
    <scope>NUCLEOTIDE SEQUENCE [LARGE SCALE GENOMIC DNA]</scope>
    <source>
        <strain evidence="4">cv. GT1</strain>
        <tissue evidence="3">Leaf</tissue>
    </source>
</reference>
<dbReference type="EMBL" id="JAAGAX010000006">
    <property type="protein sequence ID" value="KAF2310903.1"/>
    <property type="molecule type" value="Genomic_DNA"/>
</dbReference>
<name>A0A6A6MEU5_HEVBR</name>
<protein>
    <submittedName>
        <fullName evidence="3">Uncharacterized protein</fullName>
    </submittedName>
</protein>
<comment type="caution">
    <text evidence="3">The sequence shown here is derived from an EMBL/GenBank/DDBJ whole genome shotgun (WGS) entry which is preliminary data.</text>
</comment>
<feature type="region of interest" description="Disordered" evidence="1">
    <location>
        <begin position="136"/>
        <end position="157"/>
    </location>
</feature>
<accession>A0A6A6MEU5</accession>
<keyword evidence="2" id="KW-0732">Signal</keyword>
<gene>
    <name evidence="3" type="ORF">GH714_018289</name>
</gene>
<evidence type="ECO:0000313" key="4">
    <source>
        <dbReference type="Proteomes" id="UP000467840"/>
    </source>
</evidence>
<evidence type="ECO:0000256" key="2">
    <source>
        <dbReference type="SAM" id="SignalP"/>
    </source>
</evidence>
<evidence type="ECO:0000256" key="1">
    <source>
        <dbReference type="SAM" id="MobiDB-lite"/>
    </source>
</evidence>
<feature type="signal peptide" evidence="2">
    <location>
        <begin position="1"/>
        <end position="28"/>
    </location>
</feature>
<sequence length="190" mass="21673">MGKSKKIFIALLTILLIILVMVVPPTSARPMSTKMRISMSKSTRTRRTREAQMTKFCGDNEKIKSEASSVVRYKIMRALKMKYCMEIVKNKVAKKQMGGIETRRQDLDDGGNVESIAENINEEDIGEFNERPIKDDDLHSIVGSDSDKESEFCDSNEEHRMKDPALCKGMKFTNGHVLRTALREWVVRRG</sequence>
<feature type="chain" id="PRO_5025345793" evidence="2">
    <location>
        <begin position="29"/>
        <end position="190"/>
    </location>
</feature>
<dbReference type="AlphaFoldDB" id="A0A6A6MEU5"/>